<evidence type="ECO:0000256" key="3">
    <source>
        <dbReference type="ARBA" id="ARBA00022490"/>
    </source>
</evidence>
<keyword evidence="6 8" id="KW-0456">Lyase</keyword>
<feature type="domain" description="Guanylate cyclase" evidence="10">
    <location>
        <begin position="469"/>
        <end position="597"/>
    </location>
</feature>
<dbReference type="InterPro" id="IPR042463">
    <property type="entry name" value="HNOB_dom_associated_sf"/>
</dbReference>
<organism evidence="11 13">
    <name type="scientific">Octopus sinensis</name>
    <name type="common">East Asian common octopus</name>
    <dbReference type="NCBI Taxonomy" id="2607531"/>
    <lineage>
        <taxon>Eukaryota</taxon>
        <taxon>Metazoa</taxon>
        <taxon>Spiralia</taxon>
        <taxon>Lophotrochozoa</taxon>
        <taxon>Mollusca</taxon>
        <taxon>Cephalopoda</taxon>
        <taxon>Coleoidea</taxon>
        <taxon>Octopodiformes</taxon>
        <taxon>Octopoda</taxon>
        <taxon>Incirrata</taxon>
        <taxon>Octopodidae</taxon>
        <taxon>Octopus</taxon>
    </lineage>
</organism>
<dbReference type="InterPro" id="IPR029787">
    <property type="entry name" value="Nucleotide_cyclase"/>
</dbReference>
<keyword evidence="11" id="KW-1185">Reference proteome</keyword>
<dbReference type="InterPro" id="IPR011644">
    <property type="entry name" value="Heme_NO-bd"/>
</dbReference>
<evidence type="ECO:0000256" key="2">
    <source>
        <dbReference type="ARBA" id="ARBA00012202"/>
    </source>
</evidence>
<proteinExistence type="inferred from homology"/>
<dbReference type="GO" id="GO:0070482">
    <property type="term" value="P:response to oxygen levels"/>
    <property type="evidence" value="ECO:0007669"/>
    <property type="project" value="TreeGrafter"/>
</dbReference>
<reference evidence="12 13" key="1">
    <citation type="submission" date="2025-08" db="UniProtKB">
        <authorList>
            <consortium name="RefSeq"/>
        </authorList>
    </citation>
    <scope>IDENTIFICATION</scope>
</reference>
<dbReference type="Gene3D" id="6.10.250.780">
    <property type="match status" value="1"/>
</dbReference>
<dbReference type="GO" id="GO:0004383">
    <property type="term" value="F:guanylate cyclase activity"/>
    <property type="evidence" value="ECO:0007669"/>
    <property type="project" value="UniProtKB-EC"/>
</dbReference>
<dbReference type="Pfam" id="PF07701">
    <property type="entry name" value="HNOBA"/>
    <property type="match status" value="1"/>
</dbReference>
<evidence type="ECO:0000256" key="5">
    <source>
        <dbReference type="ARBA" id="ARBA00023134"/>
    </source>
</evidence>
<keyword evidence="4" id="KW-0547">Nucleotide-binding</keyword>
<dbReference type="EC" id="4.6.1.2" evidence="2"/>
<dbReference type="SUPFAM" id="SSF55073">
    <property type="entry name" value="Nucleotide cyclase"/>
    <property type="match status" value="1"/>
</dbReference>
<dbReference type="InterPro" id="IPR001054">
    <property type="entry name" value="A/G_cyclase"/>
</dbReference>
<dbReference type="GO" id="GO:0008074">
    <property type="term" value="C:guanylate cyclase complex, soluble"/>
    <property type="evidence" value="ECO:0007669"/>
    <property type="project" value="TreeGrafter"/>
</dbReference>
<dbReference type="PANTHER" id="PTHR45655">
    <property type="entry name" value="GUANYLATE CYCLASE SOLUBLE SUBUNIT BETA-2"/>
    <property type="match status" value="1"/>
</dbReference>
<dbReference type="CDD" id="cd07302">
    <property type="entry name" value="CHD"/>
    <property type="match status" value="1"/>
</dbReference>
<dbReference type="GO" id="GO:0020037">
    <property type="term" value="F:heme binding"/>
    <property type="evidence" value="ECO:0007669"/>
    <property type="project" value="InterPro"/>
</dbReference>
<evidence type="ECO:0000313" key="14">
    <source>
        <dbReference type="RefSeq" id="XP_036363130.1"/>
    </source>
</evidence>
<dbReference type="Gene3D" id="3.90.1520.10">
    <property type="entry name" value="H-NOX domain"/>
    <property type="match status" value="1"/>
</dbReference>
<dbReference type="Pfam" id="PF07700">
    <property type="entry name" value="HNOB"/>
    <property type="match status" value="1"/>
</dbReference>
<keyword evidence="5" id="KW-0342">GTP-binding</keyword>
<evidence type="ECO:0000256" key="6">
    <source>
        <dbReference type="ARBA" id="ARBA00023239"/>
    </source>
</evidence>
<evidence type="ECO:0000256" key="8">
    <source>
        <dbReference type="RuleBase" id="RU000405"/>
    </source>
</evidence>
<feature type="compositionally biased region" description="Polar residues" evidence="9">
    <location>
        <begin position="709"/>
        <end position="719"/>
    </location>
</feature>
<dbReference type="PROSITE" id="PS00452">
    <property type="entry name" value="GUANYLATE_CYCLASE_1"/>
    <property type="match status" value="1"/>
</dbReference>
<evidence type="ECO:0000313" key="12">
    <source>
        <dbReference type="RefSeq" id="XP_036363128.1"/>
    </source>
</evidence>
<dbReference type="GO" id="GO:0038060">
    <property type="term" value="P:nitric oxide-cGMP-mediated signaling"/>
    <property type="evidence" value="ECO:0007669"/>
    <property type="project" value="TreeGrafter"/>
</dbReference>
<feature type="region of interest" description="Disordered" evidence="9">
    <location>
        <begin position="690"/>
        <end position="730"/>
    </location>
</feature>
<dbReference type="PANTHER" id="PTHR45655:SF10">
    <property type="entry name" value="SOLUBLE GUANYLATE CYCLASE 88E"/>
    <property type="match status" value="1"/>
</dbReference>
<feature type="compositionally biased region" description="Basic and acidic residues" evidence="9">
    <location>
        <begin position="690"/>
        <end position="703"/>
    </location>
</feature>
<comment type="subcellular location">
    <subcellularLocation>
        <location evidence="1">Cytoplasm</location>
    </subcellularLocation>
</comment>
<keyword evidence="3" id="KW-0963">Cytoplasm</keyword>
<evidence type="ECO:0000256" key="9">
    <source>
        <dbReference type="SAM" id="MobiDB-lite"/>
    </source>
</evidence>
<dbReference type="AlphaFoldDB" id="A0A7E6F5X4"/>
<dbReference type="SMART" id="SM00044">
    <property type="entry name" value="CYCc"/>
    <property type="match status" value="1"/>
</dbReference>
<dbReference type="RefSeq" id="XP_036363130.1">
    <property type="nucleotide sequence ID" value="XM_036507237.1"/>
</dbReference>
<name>A0A7E6F5X4_9MOLL</name>
<dbReference type="Pfam" id="PF00211">
    <property type="entry name" value="Guanylate_cyc"/>
    <property type="match status" value="1"/>
</dbReference>
<evidence type="ECO:0000256" key="4">
    <source>
        <dbReference type="ARBA" id="ARBA00022741"/>
    </source>
</evidence>
<dbReference type="RefSeq" id="XP_036363129.1">
    <property type="nucleotide sequence ID" value="XM_036507236.1"/>
</dbReference>
<evidence type="ECO:0000256" key="1">
    <source>
        <dbReference type="ARBA" id="ARBA00004496"/>
    </source>
</evidence>
<dbReference type="SUPFAM" id="SSF111126">
    <property type="entry name" value="Ligand-binding domain in the NO signalling and Golgi transport"/>
    <property type="match status" value="1"/>
</dbReference>
<dbReference type="Gene3D" id="3.30.70.1230">
    <property type="entry name" value="Nucleotide cyclase"/>
    <property type="match status" value="1"/>
</dbReference>
<dbReference type="FunFam" id="3.30.70.1230:FF:000030">
    <property type="entry name" value="Si:ch211-215j19.12"/>
    <property type="match status" value="1"/>
</dbReference>
<keyword evidence="7" id="KW-0141">cGMP biosynthesis</keyword>
<dbReference type="InterPro" id="IPR038158">
    <property type="entry name" value="H-NOX_domain_sf"/>
</dbReference>
<dbReference type="KEGG" id="osn:115217220"/>
<gene>
    <name evidence="12 13 14" type="primary">LOC115217220</name>
</gene>
<evidence type="ECO:0000259" key="10">
    <source>
        <dbReference type="PROSITE" id="PS50125"/>
    </source>
</evidence>
<comment type="similarity">
    <text evidence="8">Belongs to the adenylyl cyclase class-4/guanylyl cyclase family.</text>
</comment>
<dbReference type="InterPro" id="IPR011645">
    <property type="entry name" value="HNOB_dom_associated"/>
</dbReference>
<accession>A0A7E6F5X4</accession>
<evidence type="ECO:0000256" key="7">
    <source>
        <dbReference type="ARBA" id="ARBA00023293"/>
    </source>
</evidence>
<dbReference type="PROSITE" id="PS50125">
    <property type="entry name" value="GUANYLATE_CYCLASE_2"/>
    <property type="match status" value="1"/>
</dbReference>
<dbReference type="GO" id="GO:0005525">
    <property type="term" value="F:GTP binding"/>
    <property type="evidence" value="ECO:0007669"/>
    <property type="project" value="UniProtKB-KW"/>
</dbReference>
<sequence>MSDEIGSTLCPVSEETGEDDTKICPIKEEIDKDGRKDKMYGIIIQAIVIYLQETYGEETWEAIRQRAGIEEHSFSLHERYKEDTIVRICDAASRLIGVDRSTIMNSFGDSFVAYVSKYNYDRILKVLGRNLRDFLNGLDNLHEYLRFSYQNIVPPSFFCENEHKMGLHLHYRSSRKGFVHYVIGQIKAVGKTFYDTDIDVKIIKHEESADSSHVIFDLRFQNEGFDTQVNNKIDDKDQFKVPAYFFRNLFPFHIQFKKNMDIVSAGSGLRAIIPNITSKNLLDVFILRKPVFQFNWKNESFAEKILMYTNNVFELESNENITRHRDCVKRLAAENEEGQEDNEFSSTHLYLKGQMMLVEDWNCLMFLGTPVMKSLDNMFATGLFINDLSMHDCSRDLVLAGHQQSAELKLALDQEKLKSAILEKSMQRLDKEMKRTDTLLYQMIPKSVADRLRDGEDSLDTCEMFDSVTILFSDVVGFTSICSMITPMEVVGLLNSMYTIFDNISEKHQVYKVETIGDAYMLVSGAPVRIENHPVEICNMALDMVSEIDVVDSTEICEKLRIRIGIHTGPCVAGVVGVKMPRYCLFGDTVNTAARMETNGEAMKIHISESTMKAVPPNMFDVMERGEIDVKGKGRMKSYWLSAKTKRIKLPNRRIKIKKATSVKYKAEHIIIEQTEELDERLTPDKLLNDLENPDTVHSERSEVYSPVSYETTDSSCGSSPGRRAKKKSATPTYCPVHCSRCLENNSNTDICKQSGSTELLTKADGSVFKSDFAAANGMPKRYASKTGKRNSSLCSLI</sequence>
<dbReference type="Proteomes" id="UP000515154">
    <property type="component" value="Linkage group LG11"/>
</dbReference>
<dbReference type="RefSeq" id="XP_036363128.1">
    <property type="nucleotide sequence ID" value="XM_036507235.1"/>
</dbReference>
<evidence type="ECO:0000313" key="13">
    <source>
        <dbReference type="RefSeq" id="XP_036363129.1"/>
    </source>
</evidence>
<dbReference type="InterPro" id="IPR018297">
    <property type="entry name" value="A/G_cyclase_CS"/>
</dbReference>
<dbReference type="InterPro" id="IPR024096">
    <property type="entry name" value="NO_sig/Golgi_transp_ligand-bd"/>
</dbReference>
<dbReference type="Gene3D" id="3.30.450.260">
    <property type="entry name" value="Haem NO binding associated domain"/>
    <property type="match status" value="1"/>
</dbReference>
<evidence type="ECO:0000313" key="11">
    <source>
        <dbReference type="Proteomes" id="UP000515154"/>
    </source>
</evidence>
<protein>
    <recommendedName>
        <fullName evidence="2">guanylate cyclase</fullName>
        <ecNumber evidence="2">4.6.1.2</ecNumber>
    </recommendedName>
</protein>